<dbReference type="AlphaFoldDB" id="A0A3T1D300"/>
<dbReference type="Proteomes" id="UP000289856">
    <property type="component" value="Chromosome"/>
</dbReference>
<dbReference type="EMBL" id="AP019400">
    <property type="protein sequence ID" value="BBI32464.1"/>
    <property type="molecule type" value="Genomic_DNA"/>
</dbReference>
<dbReference type="KEGG" id="cohn:KCTCHS21_18630"/>
<accession>A0A3T1D300</accession>
<organism evidence="1 2">
    <name type="scientific">Cohnella abietis</name>
    <dbReference type="NCBI Taxonomy" id="2507935"/>
    <lineage>
        <taxon>Bacteria</taxon>
        <taxon>Bacillati</taxon>
        <taxon>Bacillota</taxon>
        <taxon>Bacilli</taxon>
        <taxon>Bacillales</taxon>
        <taxon>Paenibacillaceae</taxon>
        <taxon>Cohnella</taxon>
    </lineage>
</organism>
<dbReference type="OrthoDB" id="2657166at2"/>
<reference evidence="1 2" key="1">
    <citation type="submission" date="2019-01" db="EMBL/GenBank/DDBJ databases">
        <title>Complete genome sequence of Cohnella hallensis HS21 isolated from Korean fir (Abies koreana) rhizospheric soil.</title>
        <authorList>
            <person name="Jiang L."/>
            <person name="Kang S.W."/>
            <person name="Kim S."/>
            <person name="Jung J."/>
            <person name="Kim C.Y."/>
            <person name="Kim D.H."/>
            <person name="Kim S.W."/>
            <person name="Lee J."/>
        </authorList>
    </citation>
    <scope>NUCLEOTIDE SEQUENCE [LARGE SCALE GENOMIC DNA]</scope>
    <source>
        <strain evidence="1 2">HS21</strain>
    </source>
</reference>
<keyword evidence="2" id="KW-1185">Reference proteome</keyword>
<evidence type="ECO:0000313" key="2">
    <source>
        <dbReference type="Proteomes" id="UP000289856"/>
    </source>
</evidence>
<name>A0A3T1D300_9BACL</name>
<dbReference type="RefSeq" id="WP_130607010.1">
    <property type="nucleotide sequence ID" value="NZ_AP019400.1"/>
</dbReference>
<proteinExistence type="predicted"/>
<sequence length="106" mass="11719">MIKLIEVSGEDRKFKTPIWIPADVVVRDNGGGTAQLKITNIPGWITVAESPEEVTRKILEFKLAMVRYEASSYAAYEHIATEELVHPYAPPLDQVLILKGLAGLEG</sequence>
<protein>
    <submittedName>
        <fullName evidence="1">Uncharacterized protein</fullName>
    </submittedName>
</protein>
<gene>
    <name evidence="1" type="ORF">KCTCHS21_18630</name>
</gene>
<evidence type="ECO:0000313" key="1">
    <source>
        <dbReference type="EMBL" id="BBI32464.1"/>
    </source>
</evidence>